<evidence type="ECO:0008006" key="4">
    <source>
        <dbReference type="Google" id="ProtNLM"/>
    </source>
</evidence>
<accession>A0A0H1RDW0</accession>
<protein>
    <recommendedName>
        <fullName evidence="4">Transposase IS4-like domain-containing protein</fullName>
    </recommendedName>
</protein>
<dbReference type="EMBL" id="LCYG01000020">
    <property type="protein sequence ID" value="KLK93348.1"/>
    <property type="molecule type" value="Genomic_DNA"/>
</dbReference>
<comment type="caution">
    <text evidence="2">The sequence shown here is derived from an EMBL/GenBank/DDBJ whole genome shotgun (WGS) entry which is preliminary data.</text>
</comment>
<evidence type="ECO:0000313" key="2">
    <source>
        <dbReference type="EMBL" id="KLK93348.1"/>
    </source>
</evidence>
<evidence type="ECO:0000256" key="1">
    <source>
        <dbReference type="SAM" id="MobiDB-lite"/>
    </source>
</evidence>
<feature type="region of interest" description="Disordered" evidence="1">
    <location>
        <begin position="73"/>
        <end position="94"/>
    </location>
</feature>
<gene>
    <name evidence="2" type="ORF">AA309_08325</name>
</gene>
<organism evidence="2 3">
    <name type="scientific">Microvirga vignae</name>
    <dbReference type="NCBI Taxonomy" id="1225564"/>
    <lineage>
        <taxon>Bacteria</taxon>
        <taxon>Pseudomonadati</taxon>
        <taxon>Pseudomonadota</taxon>
        <taxon>Alphaproteobacteria</taxon>
        <taxon>Hyphomicrobiales</taxon>
        <taxon>Methylobacteriaceae</taxon>
        <taxon>Microvirga</taxon>
    </lineage>
</organism>
<dbReference type="PATRIC" id="fig|1225564.3.peg.2263"/>
<keyword evidence="3" id="KW-1185">Reference proteome</keyword>
<dbReference type="AlphaFoldDB" id="A0A0H1RDW0"/>
<evidence type="ECO:0000313" key="3">
    <source>
        <dbReference type="Proteomes" id="UP000035489"/>
    </source>
</evidence>
<dbReference type="Proteomes" id="UP000035489">
    <property type="component" value="Unassembled WGS sequence"/>
</dbReference>
<proteinExistence type="predicted"/>
<sequence length="94" mass="9910">MRQGHAGAVLVAARRKIHALVDAEGRPILVTLTFLGQAHDGTAAKGLLSVLKPGNLSRLINWGGCGRRAHWQRLRSSPGSGRSAMGDGPPVPEQ</sequence>
<name>A0A0H1RDW0_9HYPH</name>
<reference evidence="2 3" key="1">
    <citation type="submission" date="2015-05" db="EMBL/GenBank/DDBJ databases">
        <title>Draft genome sequence of Microvirga vignae strain BR3299, a novel nitrogen fixing bacteria isolated from Brazil semi-aired region.</title>
        <authorList>
            <person name="Zilli J.E."/>
            <person name="Passos S.R."/>
            <person name="Leite J."/>
            <person name="Baldani J.I."/>
            <person name="Xavier G.R."/>
            <person name="Rumjaneck N.G."/>
            <person name="Simoes-Araujo J.L."/>
        </authorList>
    </citation>
    <scope>NUCLEOTIDE SEQUENCE [LARGE SCALE GENOMIC DNA]</scope>
    <source>
        <strain evidence="2 3">BR3299</strain>
    </source>
</reference>